<protein>
    <submittedName>
        <fullName evidence="2">Uncharacterized protein</fullName>
    </submittedName>
</protein>
<dbReference type="OMA" id="CHNQLID"/>
<feature type="coiled-coil region" evidence="1">
    <location>
        <begin position="341"/>
        <end position="411"/>
    </location>
</feature>
<keyword evidence="1" id="KW-0175">Coiled coil</keyword>
<accession>A0A8S1WB74</accession>
<organism evidence="2 3">
    <name type="scientific">Paramecium octaurelia</name>
    <dbReference type="NCBI Taxonomy" id="43137"/>
    <lineage>
        <taxon>Eukaryota</taxon>
        <taxon>Sar</taxon>
        <taxon>Alveolata</taxon>
        <taxon>Ciliophora</taxon>
        <taxon>Intramacronucleata</taxon>
        <taxon>Oligohymenophorea</taxon>
        <taxon>Peniculida</taxon>
        <taxon>Parameciidae</taxon>
        <taxon>Paramecium</taxon>
    </lineage>
</organism>
<keyword evidence="3" id="KW-1185">Reference proteome</keyword>
<dbReference type="AlphaFoldDB" id="A0A8S1WB74"/>
<dbReference type="EMBL" id="CAJJDP010000085">
    <property type="protein sequence ID" value="CAD8185822.1"/>
    <property type="molecule type" value="Genomic_DNA"/>
</dbReference>
<reference evidence="2" key="1">
    <citation type="submission" date="2021-01" db="EMBL/GenBank/DDBJ databases">
        <authorList>
            <consortium name="Genoscope - CEA"/>
            <person name="William W."/>
        </authorList>
    </citation>
    <scope>NUCLEOTIDE SEQUENCE</scope>
</reference>
<sequence length="518" mass="60909">MQPSQYSKDDYLNQYGHKLLTKTQNIHMKTCEVKIPTRRNSMIDSYNLTNDTDGIKKQNIDKNRSCSNLQNFYQEFSSSVKQQQNSPLSVLNKKSSLIMLRVEDRLMNFKFAKDNDQKINTSTIAKMKYFCQDNQFFDFYSCTDLLLLKYLIYLLLEEINSFNQNQTEQQPMHSQKKPIIVDELKSNKHRNSIEILGKQINKMQKLIGDKLSLPNYEMFSTPQSKIKKSELIYQPSSNTQKLESDYNQTSLNSQQMIQFQIDELKIKNQTITKQTSRINSLELELKLLNNQISETDLNLQISQKTLTVKDQELKDIIKKNEKLIETTNQAIKEKDEFQEYYKAAKNDYELLRTKFNDLQKSNQSILKESSIQKKQLTDSVQSSQQQMKKEEQKLQKELLDKNKLIRQLSEDGKILGQYLKDISYKIQQIPPDQIPQNLQSLQRELCLNECIVNTKLNNMHLAQIDLVKFNKSNNQEKKPRKYMNCHNQLIDQMKSFQVQSDLVAMMLVQSEIIEKFIS</sequence>
<feature type="coiled-coil region" evidence="1">
    <location>
        <begin position="271"/>
        <end position="298"/>
    </location>
</feature>
<evidence type="ECO:0000256" key="1">
    <source>
        <dbReference type="SAM" id="Coils"/>
    </source>
</evidence>
<name>A0A8S1WB74_PAROT</name>
<proteinExistence type="predicted"/>
<comment type="caution">
    <text evidence="2">The sequence shown here is derived from an EMBL/GenBank/DDBJ whole genome shotgun (WGS) entry which is preliminary data.</text>
</comment>
<dbReference type="Proteomes" id="UP000683925">
    <property type="component" value="Unassembled WGS sequence"/>
</dbReference>
<gene>
    <name evidence="2" type="ORF">POCTA_138.1.T0860173</name>
</gene>
<evidence type="ECO:0000313" key="3">
    <source>
        <dbReference type="Proteomes" id="UP000683925"/>
    </source>
</evidence>
<evidence type="ECO:0000313" key="2">
    <source>
        <dbReference type="EMBL" id="CAD8185822.1"/>
    </source>
</evidence>
<dbReference type="OrthoDB" id="308370at2759"/>